<feature type="transmembrane region" description="Helical" evidence="17">
    <location>
        <begin position="226"/>
        <end position="242"/>
    </location>
</feature>
<keyword evidence="13 17" id="KW-0472">Membrane</keyword>
<feature type="transmembrane region" description="Helical" evidence="17">
    <location>
        <begin position="443"/>
        <end position="461"/>
    </location>
</feature>
<dbReference type="Gene3D" id="3.40.50.12610">
    <property type="match status" value="1"/>
</dbReference>
<evidence type="ECO:0000256" key="6">
    <source>
        <dbReference type="ARBA" id="ARBA00012602"/>
    </source>
</evidence>
<reference evidence="19 20" key="2">
    <citation type="journal article" date="2000" name="Proc. Natl. Acad. Sci. U.S.A.">
        <title>Archaeal adaptation to higher temperatures revealed by genomic sequence of Thermoplasma volcanium.</title>
        <authorList>
            <person name="Kawashima T."/>
            <person name="Amano N."/>
            <person name="Koike H."/>
            <person name="Makino S."/>
            <person name="Higuchi S."/>
            <person name="Kawashima-Ohya Y."/>
            <person name="Watanabe K."/>
            <person name="Yamazaki M."/>
            <person name="Kanehori K."/>
            <person name="Kawamoto T."/>
            <person name="Nunoshiba T."/>
            <person name="Yamamoto Y."/>
            <person name="Aramaki H."/>
            <person name="Makino K."/>
            <person name="Suzuki M."/>
        </authorList>
    </citation>
    <scope>NUCLEOTIDE SEQUENCE [LARGE SCALE GENOMIC DNA]</scope>
    <source>
        <strain evidence="20">ATCC 51530 / DSM 4299 / JCM 9571 / NBRC 15438 / GSS1</strain>
    </source>
</reference>
<name>Q979C6_THEVO</name>
<dbReference type="PANTHER" id="PTHR13872:SF1">
    <property type="entry name" value="DOLICHYL-DIPHOSPHOOLIGOSACCHARIDE--PROTEIN GLYCOSYLTRANSFERASE SUBUNIT STT3B"/>
    <property type="match status" value="1"/>
</dbReference>
<evidence type="ECO:0000256" key="7">
    <source>
        <dbReference type="ARBA" id="ARBA00022676"/>
    </source>
</evidence>
<feature type="transmembrane region" description="Helical" evidence="17">
    <location>
        <begin position="2048"/>
        <end position="2071"/>
    </location>
</feature>
<feature type="transmembrane region" description="Helical" evidence="17">
    <location>
        <begin position="328"/>
        <end position="348"/>
    </location>
</feature>
<feature type="transmembrane region" description="Helical" evidence="17">
    <location>
        <begin position="413"/>
        <end position="431"/>
    </location>
</feature>
<evidence type="ECO:0000256" key="3">
    <source>
        <dbReference type="ARBA" id="ARBA00004651"/>
    </source>
</evidence>
<evidence type="ECO:0000256" key="17">
    <source>
        <dbReference type="SAM" id="Phobius"/>
    </source>
</evidence>
<keyword evidence="12 17" id="KW-1133">Transmembrane helix</keyword>
<evidence type="ECO:0000256" key="15">
    <source>
        <dbReference type="ARBA" id="ARBA00030679"/>
    </source>
</evidence>
<dbReference type="HOGENOM" id="CLU_001590_0_0_2"/>
<dbReference type="eggNOG" id="arCOG05365">
    <property type="taxonomic scope" value="Archaea"/>
</dbReference>
<keyword evidence="10" id="KW-0479">Metal-binding</keyword>
<evidence type="ECO:0000256" key="12">
    <source>
        <dbReference type="ARBA" id="ARBA00022989"/>
    </source>
</evidence>
<evidence type="ECO:0000256" key="16">
    <source>
        <dbReference type="ARBA" id="ARBA00034066"/>
    </source>
</evidence>
<dbReference type="UniPathway" id="UPA00378"/>
<dbReference type="SUPFAM" id="SSF49464">
    <property type="entry name" value="Carboxypeptidase regulatory domain-like"/>
    <property type="match status" value="1"/>
</dbReference>
<accession>Q979C6</accession>
<evidence type="ECO:0000313" key="20">
    <source>
        <dbReference type="Proteomes" id="UP000001017"/>
    </source>
</evidence>
<sequence length="2076" mass="228298">MIENVDKHRNQFEFVSVLRRYETEIALGLLVVFYLFVANYFSWSQAMQYPFLTNSGGSDPYFNYYIIQYILTYHTQLLHEIFLHYPIGSGNPRPPFFHWMIVFVATILSPIFGSAFKVAYYAFEEFDAVFGALLIIPVYLMAKEIFGKKAGIIAAFLYALMPGNLSAGILSDGRMHTPELFFAFLTIYFFEKALITSKKSLFLQNMLDFKSYIPSIINFYKRNRKATIYALLSGASIGGLMLSWQGYAYIEVILLIYIVVQAVINLLTRRPTGYLTYLTSIAMALGFLMGFYYYYGDGELYGWFIPEIQLAVLGIAFLLLINIIGRKPWIITVPLTIVVSLAGFFVLFKIEPTVMHTLISGAGYFIKSRVYTTIAEAAPLPLGEYINSFGVAQFIIGMSGIVYVIYKYVKEKSDALMFILVFAVVSIFMSFEAARFNITAAPAYGILGGGLLVYFIDMAKLTEVRKRNVGSTSFSKTVKGNINWVHAAFAVILVLVLVIPSGIGVVNAAIPENNANIINSKIQSELPAFMRSNNTTGQYFGSSGFFIDNSSQPLAQSFSWLSTQDTNVPIGERPAYVSWWDYGFQEVFQGQHPTVADDFQQGYVPAGQILLSQNQSQIVSILIALLVKGYYTNYKSFSLINSTLSPYLGQSGISTVYKAYFDPNSFLNTVISNSSIYGNFIKSPTSDNLYYGFLKGYLASHYSLNILNSAYLALEDATGYNVKYVQIDHSLFPFSGVNPGIFYAPAYLTDQVSYSYQGEIVPYSFYQIYASTDEGTFPLNQTPSTATITGLNITYTPAFYNTSIYRFFIGYPPSAVGQTNGIPGISYGAGQYEIMPAWNMSNFELVYLGVPYNPYNNTSAHPNAWKIVPIQQAYTLVSEGKGRAQLLPPISEIGSAADPIVAYYPGATITGKVTTYDGRGVGGIYVTIYDQYGIPHEMVLTNSSGYFSLVGLPGNDTVVISTGTLDHLTLVGSNVISYWHVHITNAQAERITTTFNSTTGLPDYYFFHNFQLKNTTISGSVEFSYPLNSSTSKSVPINNGTIILYNSTYNYTAKFPILNGGYSTGPIPPYDYTASVLANGTLYKDVQILNTTVGSSVVYDISVKYNQIRADVTVGGKPVKSMVVYAEGASGSYTSNFVNGTYIVYVPEGNYTVYARSYNTATRQYYVNFTGWGSVYNITMAAQPAVMVYGSASNISRITFYMDSQVNNATYTVNVSNGKFSVVIPVGVYTIYGSGKGTAYMRTIEITENTQLNVSGSPAYSVSLDSYVGEKAVSSGYYSIVGQNGYLGYPYSSNSTVHFRLPVGIYRIYSTATIAGLSYAGKLVINLKSNYSNTVELSNASISTIALYNNKISNSFNVTDAVHSGIVLLYSGNVLIEVFPVEYSGYSNVVYPLSTYSPVATVISPYYLEENISLNAKPITLGMKPVTIEASFELYNKSLKPEFNGYIDLYGLYNYNLTMVSGKAYGYIMPGIYYLSIWNGTNILIYNDTAITPSSSNLIDVGIYANFTSDISGVRLLTKTGSQLSFGPVPIGNYIVYYAKGSKVSVNEIAITNNTVYSNISLANGYYLNVTNSLNVSGNYLVKGSYFVIPGNGSFVLPAGNYYISFNSRFSNSTGSFYVYGNASLYLNRNTNLSVNVSMKEIFANTTILTNSPYSYVYVLSNGSTYASGRANSTGVASFMLPTRGFTVYSISTNHKMAAFNYLNINPFETSVVFNSSLSNSYPVYIYTALNGEPTYLNVSISLGSSELIVNSSVNYIYLPTGNYTFGSSISTTRHFPTENVTISYATSGTYYVNGLTYINLNLVEQKVYSFSTSLVSKVKTFGYTVVNDTVLYKPINYNITILNTGNTIVNITLQNGNTSLYAMAFNVSKLELIPGESANVSVNVTPKAIISSGLVNIPVNLNYTLGNTTKYIQAYFPTIYTYTVSSLPSEVNGTNVEVPLVINNTGNANITVNLSISNSYIQSLRSLNYNITYPSYVSVSAFGSKIVNITLIPTSTTPAPFVSFYMSVSYNNIHKSIELNATYPQLSKVSVVANGTGIISNYHGNPYLSLTIGLILIAITVVVGLALSAYRGRKK</sequence>
<evidence type="ECO:0000256" key="14">
    <source>
        <dbReference type="ARBA" id="ARBA00023211"/>
    </source>
</evidence>
<evidence type="ECO:0000256" key="9">
    <source>
        <dbReference type="ARBA" id="ARBA00022692"/>
    </source>
</evidence>
<feature type="transmembrane region" description="Helical" evidence="17">
    <location>
        <begin position="118"/>
        <end position="140"/>
    </location>
</feature>
<dbReference type="GO" id="GO:0004576">
    <property type="term" value="F:oligosaccharyl transferase activity"/>
    <property type="evidence" value="ECO:0007669"/>
    <property type="project" value="InterPro"/>
</dbReference>
<feature type="transmembrane region" description="Helical" evidence="17">
    <location>
        <begin position="248"/>
        <end position="267"/>
    </location>
</feature>
<dbReference type="OrthoDB" id="82393at2157"/>
<keyword evidence="8" id="KW-0808">Transferase</keyword>
<keyword evidence="14" id="KW-0464">Manganese</keyword>
<evidence type="ECO:0000256" key="4">
    <source>
        <dbReference type="ARBA" id="ARBA00004922"/>
    </source>
</evidence>
<dbReference type="InterPro" id="IPR038731">
    <property type="entry name" value="RgtA/B/C-like"/>
</dbReference>
<dbReference type="PaxDb" id="273116-14325473"/>
<evidence type="ECO:0000256" key="1">
    <source>
        <dbReference type="ARBA" id="ARBA00001936"/>
    </source>
</evidence>
<comment type="catalytic activity">
    <reaction evidence="16">
        <text>an archaeal dolichyl phosphooligosaccharide + [protein]-L-asparagine = an archaeal dolichyl phosphate + a glycoprotein with the oligosaccharide chain attached by N-beta-D-glycosyl linkage to a protein L-asparagine.</text>
        <dbReference type="EC" id="2.4.99.21"/>
    </reaction>
</comment>
<feature type="transmembrane region" description="Helical" evidence="17">
    <location>
        <begin position="95"/>
        <end position="112"/>
    </location>
</feature>
<dbReference type="STRING" id="273116.gene:9382040"/>
<dbReference type="Proteomes" id="UP000001017">
    <property type="component" value="Chromosome"/>
</dbReference>
<keyword evidence="9 17" id="KW-0812">Transmembrane</keyword>
<feature type="transmembrane region" description="Helical" evidence="17">
    <location>
        <begin position="482"/>
        <end position="510"/>
    </location>
</feature>
<evidence type="ECO:0000256" key="13">
    <source>
        <dbReference type="ARBA" id="ARBA00023136"/>
    </source>
</evidence>
<evidence type="ECO:0000256" key="10">
    <source>
        <dbReference type="ARBA" id="ARBA00022723"/>
    </source>
</evidence>
<evidence type="ECO:0000256" key="5">
    <source>
        <dbReference type="ARBA" id="ARBA00010810"/>
    </source>
</evidence>
<keyword evidence="11" id="KW-0460">Magnesium</keyword>
<dbReference type="KEGG" id="tvo:TVG1271204"/>
<evidence type="ECO:0000259" key="18">
    <source>
        <dbReference type="Pfam" id="PF13231"/>
    </source>
</evidence>
<evidence type="ECO:0000256" key="2">
    <source>
        <dbReference type="ARBA" id="ARBA00001946"/>
    </source>
</evidence>
<dbReference type="GeneID" id="1441352"/>
<comment type="pathway">
    <text evidence="4">Protein modification; protein glycosylation.</text>
</comment>
<dbReference type="RefSeq" id="WP_010917470.1">
    <property type="nucleotide sequence ID" value="NC_002689.2"/>
</dbReference>
<dbReference type="Pfam" id="PF13231">
    <property type="entry name" value="PMT_2"/>
    <property type="match status" value="1"/>
</dbReference>
<feature type="domain" description="Glycosyltransferase RgtA/B/C/D-like" evidence="18">
    <location>
        <begin position="93"/>
        <end position="200"/>
    </location>
</feature>
<feature type="transmembrane region" description="Helical" evidence="17">
    <location>
        <begin position="21"/>
        <end position="42"/>
    </location>
</feature>
<feature type="transmembrane region" description="Helical" evidence="17">
    <location>
        <begin position="385"/>
        <end position="406"/>
    </location>
</feature>
<dbReference type="InterPro" id="IPR008969">
    <property type="entry name" value="CarboxyPept-like_regulatory"/>
</dbReference>
<proteinExistence type="inferred from homology"/>
<comment type="cofactor">
    <cofactor evidence="2">
        <name>Mg(2+)</name>
        <dbReference type="ChEBI" id="CHEBI:18420"/>
    </cofactor>
</comment>
<gene>
    <name evidence="19" type="ORF">TVG1271204</name>
</gene>
<feature type="transmembrane region" description="Helical" evidence="17">
    <location>
        <begin position="301"/>
        <end position="321"/>
    </location>
</feature>
<keyword evidence="7" id="KW-0328">Glycosyltransferase</keyword>
<feature type="transmembrane region" description="Helical" evidence="17">
    <location>
        <begin position="274"/>
        <end position="295"/>
    </location>
</feature>
<reference evidence="19 20" key="1">
    <citation type="journal article" date="1999" name="Proc. Jpn. Acad.">
        <title>Determination of the complete genomic DNA sequence of Thermoplasma volvanium GSS1.</title>
        <authorList>
            <person name="Kawashima T."/>
            <person name="Yamamoto Y."/>
            <person name="Aramaki H."/>
            <person name="Nunoshiba T."/>
            <person name="Kawamoto T."/>
            <person name="Watanabe K."/>
            <person name="Yamazaki M."/>
            <person name="Kanehori K."/>
            <person name="Amano N."/>
            <person name="Ohya Y."/>
            <person name="Makino K."/>
            <person name="Suzuki M."/>
        </authorList>
    </citation>
    <scope>NUCLEOTIDE SEQUENCE [LARGE SCALE GENOMIC DNA]</scope>
    <source>
        <strain evidence="20">ATCC 51530 / DSM 4299 / JCM 9571 / NBRC 15438 / GSS1</strain>
    </source>
</reference>
<comment type="similarity">
    <text evidence="5">Belongs to the STT3 family.</text>
</comment>
<evidence type="ECO:0000313" key="19">
    <source>
        <dbReference type="EMBL" id="BAB60377.1"/>
    </source>
</evidence>
<organism evidence="19 20">
    <name type="scientific">Thermoplasma volcanium (strain ATCC 51530 / DSM 4299 / JCM 9571 / NBRC 15438 / GSS1)</name>
    <dbReference type="NCBI Taxonomy" id="273116"/>
    <lineage>
        <taxon>Archaea</taxon>
        <taxon>Methanobacteriati</taxon>
        <taxon>Thermoplasmatota</taxon>
        <taxon>Thermoplasmata</taxon>
        <taxon>Thermoplasmatales</taxon>
        <taxon>Thermoplasmataceae</taxon>
        <taxon>Thermoplasma</taxon>
    </lineage>
</organism>
<protein>
    <recommendedName>
        <fullName evidence="6">dolichyl-phosphooligosaccharide-protein glycotransferase</fullName>
        <ecNumber evidence="6">2.4.99.21</ecNumber>
    </recommendedName>
    <alternativeName>
        <fullName evidence="15">Oligosaccharyl transferase</fullName>
    </alternativeName>
</protein>
<comment type="cofactor">
    <cofactor evidence="1">
        <name>Mn(2+)</name>
        <dbReference type="ChEBI" id="CHEBI:29035"/>
    </cofactor>
</comment>
<dbReference type="InterPro" id="IPR003674">
    <property type="entry name" value="Oligo_trans_STT3"/>
</dbReference>
<comment type="subcellular location">
    <subcellularLocation>
        <location evidence="3">Cell membrane</location>
        <topology evidence="3">Multi-pass membrane protein</topology>
    </subcellularLocation>
</comment>
<dbReference type="BRENDA" id="2.4.99.18">
    <property type="organism ID" value="6326"/>
</dbReference>
<dbReference type="EMBL" id="BA000011">
    <property type="protein sequence ID" value="BAB60377.1"/>
    <property type="molecule type" value="Genomic_DNA"/>
</dbReference>
<evidence type="ECO:0000256" key="8">
    <source>
        <dbReference type="ARBA" id="ARBA00022679"/>
    </source>
</evidence>
<dbReference type="PANTHER" id="PTHR13872">
    <property type="entry name" value="DOLICHYL-DIPHOSPHOOLIGOSACCHARIDE--PROTEIN GLYCOSYLTRANSFERASE SUBUNIT"/>
    <property type="match status" value="1"/>
</dbReference>
<dbReference type="GO" id="GO:0046872">
    <property type="term" value="F:metal ion binding"/>
    <property type="evidence" value="ECO:0007669"/>
    <property type="project" value="UniProtKB-KW"/>
</dbReference>
<dbReference type="GO" id="GO:0005886">
    <property type="term" value="C:plasma membrane"/>
    <property type="evidence" value="ECO:0007669"/>
    <property type="project" value="UniProtKB-SubCell"/>
</dbReference>
<dbReference type="EC" id="2.4.99.21" evidence="6"/>
<evidence type="ECO:0000256" key="11">
    <source>
        <dbReference type="ARBA" id="ARBA00022842"/>
    </source>
</evidence>
<keyword evidence="20" id="KW-1185">Reference proteome</keyword>
<feature type="transmembrane region" description="Helical" evidence="17">
    <location>
        <begin position="152"/>
        <end position="171"/>
    </location>
</feature>